<sequence length="108" mass="11988">MARFCDFKPLMMSGFFSLDNQSLAIYGRANLSPPSKMQYSSIEEGGKSLSSTSGGSSIEDLSFLVFTNFEVLFVNFRKIISLSGKGLYQCGYLCEMLQEEECPPPGRK</sequence>
<feature type="compositionally biased region" description="Low complexity" evidence="1">
    <location>
        <begin position="47"/>
        <end position="56"/>
    </location>
</feature>
<name>A0ABQ5AFR9_9ASTR</name>
<reference evidence="2" key="1">
    <citation type="journal article" date="2022" name="Int. J. Mol. Sci.">
        <title>Draft Genome of Tanacetum Coccineum: Genomic Comparison of Closely Related Tanacetum-Family Plants.</title>
        <authorList>
            <person name="Yamashiro T."/>
            <person name="Shiraishi A."/>
            <person name="Nakayama K."/>
            <person name="Satake H."/>
        </authorList>
    </citation>
    <scope>NUCLEOTIDE SEQUENCE</scope>
</reference>
<evidence type="ECO:0000313" key="3">
    <source>
        <dbReference type="Proteomes" id="UP001151760"/>
    </source>
</evidence>
<accession>A0ABQ5AFR9</accession>
<reference evidence="2" key="2">
    <citation type="submission" date="2022-01" db="EMBL/GenBank/DDBJ databases">
        <authorList>
            <person name="Yamashiro T."/>
            <person name="Shiraishi A."/>
            <person name="Satake H."/>
            <person name="Nakayama K."/>
        </authorList>
    </citation>
    <scope>NUCLEOTIDE SEQUENCE</scope>
</reference>
<dbReference type="EMBL" id="BQNB010012276">
    <property type="protein sequence ID" value="GJT01500.1"/>
    <property type="molecule type" value="Genomic_DNA"/>
</dbReference>
<evidence type="ECO:0000256" key="1">
    <source>
        <dbReference type="SAM" id="MobiDB-lite"/>
    </source>
</evidence>
<keyword evidence="3" id="KW-1185">Reference proteome</keyword>
<organism evidence="2 3">
    <name type="scientific">Tanacetum coccineum</name>
    <dbReference type="NCBI Taxonomy" id="301880"/>
    <lineage>
        <taxon>Eukaryota</taxon>
        <taxon>Viridiplantae</taxon>
        <taxon>Streptophyta</taxon>
        <taxon>Embryophyta</taxon>
        <taxon>Tracheophyta</taxon>
        <taxon>Spermatophyta</taxon>
        <taxon>Magnoliopsida</taxon>
        <taxon>eudicotyledons</taxon>
        <taxon>Gunneridae</taxon>
        <taxon>Pentapetalae</taxon>
        <taxon>asterids</taxon>
        <taxon>campanulids</taxon>
        <taxon>Asterales</taxon>
        <taxon>Asteraceae</taxon>
        <taxon>Asteroideae</taxon>
        <taxon>Anthemideae</taxon>
        <taxon>Anthemidinae</taxon>
        <taxon>Tanacetum</taxon>
    </lineage>
</organism>
<protein>
    <submittedName>
        <fullName evidence="2">Uncharacterized protein</fullName>
    </submittedName>
</protein>
<feature type="region of interest" description="Disordered" evidence="1">
    <location>
        <begin position="33"/>
        <end position="56"/>
    </location>
</feature>
<evidence type="ECO:0000313" key="2">
    <source>
        <dbReference type="EMBL" id="GJT01500.1"/>
    </source>
</evidence>
<proteinExistence type="predicted"/>
<gene>
    <name evidence="2" type="ORF">Tco_0822669</name>
</gene>
<comment type="caution">
    <text evidence="2">The sequence shown here is derived from an EMBL/GenBank/DDBJ whole genome shotgun (WGS) entry which is preliminary data.</text>
</comment>
<dbReference type="Proteomes" id="UP001151760">
    <property type="component" value="Unassembled WGS sequence"/>
</dbReference>